<comment type="similarity">
    <text evidence="2">Belongs to the histidine acid phosphatase family.</text>
</comment>
<dbReference type="Proteomes" id="UP000297703">
    <property type="component" value="Unassembled WGS sequence"/>
</dbReference>
<dbReference type="SUPFAM" id="SSF53254">
    <property type="entry name" value="Phosphoglycerate mutase-like"/>
    <property type="match status" value="2"/>
</dbReference>
<evidence type="ECO:0000256" key="4">
    <source>
        <dbReference type="ARBA" id="ARBA00022729"/>
    </source>
</evidence>
<protein>
    <recommendedName>
        <fullName evidence="3">acid phosphatase</fullName>
        <ecNumber evidence="3">3.1.3.2</ecNumber>
    </recommendedName>
</protein>
<feature type="region of interest" description="Disordered" evidence="8">
    <location>
        <begin position="654"/>
        <end position="675"/>
    </location>
</feature>
<gene>
    <name evidence="9" type="ORF">DR999_PMT04852</name>
</gene>
<dbReference type="EC" id="3.1.3.2" evidence="3"/>
<dbReference type="InterPro" id="IPR050645">
    <property type="entry name" value="Histidine_acid_phosphatase"/>
</dbReference>
<evidence type="ECO:0000256" key="5">
    <source>
        <dbReference type="ARBA" id="ARBA00022801"/>
    </source>
</evidence>
<dbReference type="CDD" id="cd07061">
    <property type="entry name" value="HP_HAP_like"/>
    <property type="match status" value="2"/>
</dbReference>
<accession>A0A4D9ENH2</accession>
<organism evidence="9 10">
    <name type="scientific">Platysternon megacephalum</name>
    <name type="common">big-headed turtle</name>
    <dbReference type="NCBI Taxonomy" id="55544"/>
    <lineage>
        <taxon>Eukaryota</taxon>
        <taxon>Metazoa</taxon>
        <taxon>Chordata</taxon>
        <taxon>Craniata</taxon>
        <taxon>Vertebrata</taxon>
        <taxon>Euteleostomi</taxon>
        <taxon>Archelosauria</taxon>
        <taxon>Testudinata</taxon>
        <taxon>Testudines</taxon>
        <taxon>Cryptodira</taxon>
        <taxon>Durocryptodira</taxon>
        <taxon>Testudinoidea</taxon>
        <taxon>Platysternidae</taxon>
        <taxon>Platysternon</taxon>
    </lineage>
</organism>
<reference evidence="9 10" key="1">
    <citation type="submission" date="2019-04" db="EMBL/GenBank/DDBJ databases">
        <title>Draft genome of the big-headed turtle Platysternon megacephalum.</title>
        <authorList>
            <person name="Gong S."/>
        </authorList>
    </citation>
    <scope>NUCLEOTIDE SEQUENCE [LARGE SCALE GENOMIC DNA]</scope>
    <source>
        <strain evidence="9">DO16091913</strain>
        <tissue evidence="9">Muscle</tissue>
    </source>
</reference>
<keyword evidence="7" id="KW-0325">Glycoprotein</keyword>
<evidence type="ECO:0000256" key="6">
    <source>
        <dbReference type="ARBA" id="ARBA00023157"/>
    </source>
</evidence>
<evidence type="ECO:0000256" key="2">
    <source>
        <dbReference type="ARBA" id="ARBA00005375"/>
    </source>
</evidence>
<evidence type="ECO:0000256" key="7">
    <source>
        <dbReference type="ARBA" id="ARBA00023180"/>
    </source>
</evidence>
<dbReference type="Gene3D" id="3.40.50.1240">
    <property type="entry name" value="Phosphoglycerate mutase-like"/>
    <property type="match status" value="2"/>
</dbReference>
<evidence type="ECO:0000256" key="1">
    <source>
        <dbReference type="ARBA" id="ARBA00000032"/>
    </source>
</evidence>
<dbReference type="GO" id="GO:0003993">
    <property type="term" value="F:acid phosphatase activity"/>
    <property type="evidence" value="ECO:0007669"/>
    <property type="project" value="UniProtKB-EC"/>
</dbReference>
<dbReference type="InterPro" id="IPR029033">
    <property type="entry name" value="His_PPase_superfam"/>
</dbReference>
<evidence type="ECO:0000313" key="9">
    <source>
        <dbReference type="EMBL" id="TFK11866.1"/>
    </source>
</evidence>
<keyword evidence="4" id="KW-0732">Signal</keyword>
<dbReference type="PANTHER" id="PTHR11567:SF211">
    <property type="entry name" value="PROSTATIC ACID PHOSPHATASE"/>
    <property type="match status" value="1"/>
</dbReference>
<dbReference type="FunFam" id="3.40.50.1240:FF:000010">
    <property type="entry name" value="Prostatic acid phosphatase"/>
    <property type="match status" value="1"/>
</dbReference>
<dbReference type="PROSITE" id="PS00616">
    <property type="entry name" value="HIS_ACID_PHOSPHAT_1"/>
    <property type="match status" value="1"/>
</dbReference>
<dbReference type="PROSITE" id="PS00778">
    <property type="entry name" value="HIS_ACID_PHOSPHAT_2"/>
    <property type="match status" value="1"/>
</dbReference>
<dbReference type="AlphaFoldDB" id="A0A4D9ENH2"/>
<evidence type="ECO:0000256" key="8">
    <source>
        <dbReference type="SAM" id="MobiDB-lite"/>
    </source>
</evidence>
<name>A0A4D9ENH2_9SAUR</name>
<keyword evidence="6" id="KW-1015">Disulfide bond</keyword>
<reference evidence="9 10" key="2">
    <citation type="submission" date="2019-04" db="EMBL/GenBank/DDBJ databases">
        <title>The genome sequence of big-headed turtle.</title>
        <authorList>
            <person name="Gong S."/>
        </authorList>
    </citation>
    <scope>NUCLEOTIDE SEQUENCE [LARGE SCALE GENOMIC DNA]</scope>
    <source>
        <strain evidence="9">DO16091913</strain>
        <tissue evidence="9">Muscle</tissue>
    </source>
</reference>
<proteinExistence type="inferred from homology"/>
<dbReference type="GO" id="GO:0005886">
    <property type="term" value="C:plasma membrane"/>
    <property type="evidence" value="ECO:0007669"/>
    <property type="project" value="TreeGrafter"/>
</dbReference>
<comment type="catalytic activity">
    <reaction evidence="1">
        <text>a phosphate monoester + H2O = an alcohol + phosphate</text>
        <dbReference type="Rhea" id="RHEA:15017"/>
        <dbReference type="ChEBI" id="CHEBI:15377"/>
        <dbReference type="ChEBI" id="CHEBI:30879"/>
        <dbReference type="ChEBI" id="CHEBI:43474"/>
        <dbReference type="ChEBI" id="CHEBI:67140"/>
        <dbReference type="EC" id="3.1.3.2"/>
    </reaction>
</comment>
<sequence>MSAQASLAGLYPLAGNQVWNPKILWQPIPVHTVPVSHDKLLHLPYPNCPRYNELQKETFATRTFRRHFKHYRPFLRYLAVHTGYPLKRLNTERIIKIYDALLCEEINNYTLPSWATHGVRTKLLKLTELLLRAEFGLHKQKQKSRLQGGVLLKDILKHLSTARKPSNRRKIIIYSGHAATIVALQMALNVFNGKLPPYSACHFFELYQEKDGLINLKSYCNYKAYSAAARMGTTRLPCRSRSFCFAFSLFLILLHQTAAERTLKFVVAIFRHGDRTPIENFPTGLHKESEWPQGFGQLTKIGMQQQYELGQYMRKRYSNFLNATYNRHEIFVQSTDYDRTIMSTQVYLAGLFPPVGNQIWNPQILWQPIPVHTVPLSHDHMLHFPSPNCPCFDELQNETQASWQFQNKLQPYMGVLKTMAAKTGYDVDTLKQLNKFKAWNTYDTLLCESIHNYTLPKWASRGIMKKMKELAALSLQSIFGIYKTKDKSRLQGGVLVNAILKSIKNATQPSNKRKIQIFSAHDTTIGALQMALNIFNGKLPPYSACQFFELYQENSGHYSIEMYFRNDSLTDPYPLRLPGCPPPCPLEKFAKLVSPVIVEDWSKECGKCQRNIYSADGNCNYCAKNAEKAKASKKRPGRVKDMEQQPHCMLAPWQLTDSPLPTFHEKNNKGTRGQS</sequence>
<dbReference type="STRING" id="55544.A0A4D9ENH2"/>
<keyword evidence="5" id="KW-0378">Hydrolase</keyword>
<dbReference type="Pfam" id="PF00328">
    <property type="entry name" value="His_Phos_2"/>
    <property type="match status" value="2"/>
</dbReference>
<comment type="caution">
    <text evidence="9">The sequence shown here is derived from an EMBL/GenBank/DDBJ whole genome shotgun (WGS) entry which is preliminary data.</text>
</comment>
<dbReference type="EMBL" id="QXTE01000027">
    <property type="protein sequence ID" value="TFK11866.1"/>
    <property type="molecule type" value="Genomic_DNA"/>
</dbReference>
<dbReference type="InterPro" id="IPR033379">
    <property type="entry name" value="Acid_Pase_AS"/>
</dbReference>
<dbReference type="PANTHER" id="PTHR11567">
    <property type="entry name" value="ACID PHOSPHATASE-RELATED"/>
    <property type="match status" value="1"/>
</dbReference>
<dbReference type="OrthoDB" id="258392at2759"/>
<dbReference type="InterPro" id="IPR000560">
    <property type="entry name" value="His_Pase_clade-2"/>
</dbReference>
<evidence type="ECO:0000256" key="3">
    <source>
        <dbReference type="ARBA" id="ARBA00012646"/>
    </source>
</evidence>
<keyword evidence="10" id="KW-1185">Reference proteome</keyword>
<evidence type="ECO:0000313" key="10">
    <source>
        <dbReference type="Proteomes" id="UP000297703"/>
    </source>
</evidence>